<dbReference type="PANTHER" id="PTHR40590">
    <property type="entry name" value="CYTOPLASMIC PROTEIN-RELATED"/>
    <property type="match status" value="1"/>
</dbReference>
<dbReference type="EMBL" id="CP001965">
    <property type="protein sequence ID" value="ADE11478.1"/>
    <property type="molecule type" value="Genomic_DNA"/>
</dbReference>
<dbReference type="OrthoDB" id="9025834at2"/>
<evidence type="ECO:0000313" key="3">
    <source>
        <dbReference type="Proteomes" id="UP000001625"/>
    </source>
</evidence>
<dbReference type="Proteomes" id="UP000001625">
    <property type="component" value="Chromosome"/>
</dbReference>
<evidence type="ECO:0000313" key="2">
    <source>
        <dbReference type="EMBL" id="ADE11478.1"/>
    </source>
</evidence>
<dbReference type="KEGG" id="slt:Slit_1241"/>
<dbReference type="InterPro" id="IPR002816">
    <property type="entry name" value="TraB/PrgY/GumN_fam"/>
</dbReference>
<keyword evidence="1" id="KW-0732">Signal</keyword>
<accession>D5CR92</accession>
<feature type="signal peptide" evidence="1">
    <location>
        <begin position="1"/>
        <end position="24"/>
    </location>
</feature>
<dbReference type="STRING" id="580332.Slit_1241"/>
<dbReference type="InterPro" id="IPR047111">
    <property type="entry name" value="YbaP-like"/>
</dbReference>
<dbReference type="CDD" id="cd14789">
    <property type="entry name" value="Tiki"/>
    <property type="match status" value="1"/>
</dbReference>
<evidence type="ECO:0000256" key="1">
    <source>
        <dbReference type="SAM" id="SignalP"/>
    </source>
</evidence>
<dbReference type="eggNOG" id="COG3735">
    <property type="taxonomic scope" value="Bacteria"/>
</dbReference>
<sequence length="320" mass="35338" precursor="true">MILPKMIRAGVFLALAAFANLAAAGKDACPPVAVQPTPEMVQAAMHNARDHGFLWRISKDGHTSFLYGTIHVAKFDWMFPGPSVMQALRASDTVALELDMMDADIQRRIREGMSALHSSALPEPLVKRLQRQAELVCVPYDTLTTLTPEFQITTLTLMAGRWEGLFSSYAIDGVLAGIGHGARKLVVSLETPEAQLQVLQMQSPQETVAFVEDGLKELEAGGTQKTFSHIARVWAGSDYADLSRYDEWCDCLNTSSEREEMKRLLDERNPNLAAGIDTLHMSGKRVFAAVGSLHMFGPLGLPALMEKRGYRVERVELRPL</sequence>
<name>D5CR92_SIDLE</name>
<dbReference type="PANTHER" id="PTHR40590:SF1">
    <property type="entry name" value="CYTOPLASMIC PROTEIN"/>
    <property type="match status" value="1"/>
</dbReference>
<feature type="chain" id="PRO_5003069531" evidence="1">
    <location>
        <begin position="25"/>
        <end position="320"/>
    </location>
</feature>
<proteinExistence type="predicted"/>
<organism evidence="2 3">
    <name type="scientific">Sideroxydans lithotrophicus (strain ES-1)</name>
    <dbReference type="NCBI Taxonomy" id="580332"/>
    <lineage>
        <taxon>Bacteria</taxon>
        <taxon>Pseudomonadati</taxon>
        <taxon>Pseudomonadota</taxon>
        <taxon>Betaproteobacteria</taxon>
        <taxon>Nitrosomonadales</taxon>
        <taxon>Gallionellaceae</taxon>
        <taxon>Sideroxydans</taxon>
    </lineage>
</organism>
<reference evidence="2 3" key="1">
    <citation type="submission" date="2010-03" db="EMBL/GenBank/DDBJ databases">
        <title>Complete sequence of Sideroxydans lithotrophicus ES-1.</title>
        <authorList>
            <consortium name="US DOE Joint Genome Institute"/>
            <person name="Lucas S."/>
            <person name="Copeland A."/>
            <person name="Lapidus A."/>
            <person name="Cheng J.-F."/>
            <person name="Bruce D."/>
            <person name="Goodwin L."/>
            <person name="Pitluck S."/>
            <person name="Munk A.C."/>
            <person name="Detter J.C."/>
            <person name="Han C."/>
            <person name="Tapia R."/>
            <person name="Larimer F."/>
            <person name="Land M."/>
            <person name="Hauser L."/>
            <person name="Kyrpides N."/>
            <person name="Ivanova N."/>
            <person name="Emerson D."/>
            <person name="Woyke T."/>
        </authorList>
    </citation>
    <scope>NUCLEOTIDE SEQUENCE [LARGE SCALE GENOMIC DNA]</scope>
    <source>
        <strain evidence="2 3">ES-1</strain>
    </source>
</reference>
<dbReference type="AlphaFoldDB" id="D5CR92"/>
<keyword evidence="3" id="KW-1185">Reference proteome</keyword>
<gene>
    <name evidence="2" type="ordered locus">Slit_1241</name>
</gene>
<protein>
    <submittedName>
        <fullName evidence="2">GumN family protein</fullName>
    </submittedName>
</protein>
<dbReference type="RefSeq" id="WP_013029376.1">
    <property type="nucleotide sequence ID" value="NC_013959.1"/>
</dbReference>
<dbReference type="Pfam" id="PF01963">
    <property type="entry name" value="TraB_PrgY_gumN"/>
    <property type="match status" value="1"/>
</dbReference>
<dbReference type="HOGENOM" id="CLU_057525_2_0_4"/>